<dbReference type="RefSeq" id="WP_201942871.1">
    <property type="nucleotide sequence ID" value="NZ_JAERRJ010000001.1"/>
</dbReference>
<evidence type="ECO:0000256" key="1">
    <source>
        <dbReference type="SAM" id="MobiDB-lite"/>
    </source>
</evidence>
<gene>
    <name evidence="4" type="ORF">JK358_02255</name>
</gene>
<feature type="region of interest" description="Disordered" evidence="1">
    <location>
        <begin position="1"/>
        <end position="43"/>
    </location>
</feature>
<sequence>MSQYPPPGQYGEQYPSPPPGGYPQQPGGYPPPPNSGGQQYWQESPKGKGLAITALVLGILSLPAVFTVIGGVLLGLIAVIIGIVAMSKARKGQAGGTGMAVTGLILGALGLIGSVIFGLIIWVFVKDTGVTDYVDCVQQAGGDQAKIEQCERDFNQRVEDKFGVTVTPEPPR</sequence>
<dbReference type="Pfam" id="PF13828">
    <property type="entry name" value="DUF4190"/>
    <property type="match status" value="1"/>
</dbReference>
<evidence type="ECO:0000256" key="2">
    <source>
        <dbReference type="SAM" id="Phobius"/>
    </source>
</evidence>
<dbReference type="Proteomes" id="UP000602198">
    <property type="component" value="Unassembled WGS sequence"/>
</dbReference>
<feature type="transmembrane region" description="Helical" evidence="2">
    <location>
        <begin position="104"/>
        <end position="125"/>
    </location>
</feature>
<dbReference type="InterPro" id="IPR025241">
    <property type="entry name" value="DUF4190"/>
</dbReference>
<keyword evidence="2" id="KW-0812">Transmembrane</keyword>
<evidence type="ECO:0000313" key="4">
    <source>
        <dbReference type="EMBL" id="MBL1073212.1"/>
    </source>
</evidence>
<feature type="transmembrane region" description="Helical" evidence="2">
    <location>
        <begin position="50"/>
        <end position="83"/>
    </location>
</feature>
<reference evidence="4 5" key="1">
    <citation type="submission" date="2021-01" db="EMBL/GenBank/DDBJ databases">
        <title>WGS of actinomycetes isolated from Thailand.</title>
        <authorList>
            <person name="Thawai C."/>
        </authorList>
    </citation>
    <scope>NUCLEOTIDE SEQUENCE [LARGE SCALE GENOMIC DNA]</scope>
    <source>
        <strain evidence="4 5">LPG 2</strain>
    </source>
</reference>
<keyword evidence="2" id="KW-0472">Membrane</keyword>
<comment type="caution">
    <text evidence="4">The sequence shown here is derived from an EMBL/GenBank/DDBJ whole genome shotgun (WGS) entry which is preliminary data.</text>
</comment>
<dbReference type="EMBL" id="JAERRJ010000001">
    <property type="protein sequence ID" value="MBL1073212.1"/>
    <property type="molecule type" value="Genomic_DNA"/>
</dbReference>
<evidence type="ECO:0000259" key="3">
    <source>
        <dbReference type="Pfam" id="PF13828"/>
    </source>
</evidence>
<name>A0ABS1LXV5_9NOCA</name>
<keyword evidence="5" id="KW-1185">Reference proteome</keyword>
<accession>A0ABS1LXV5</accession>
<organism evidence="4 5">
    <name type="scientific">Nocardia acididurans</name>
    <dbReference type="NCBI Taxonomy" id="2802282"/>
    <lineage>
        <taxon>Bacteria</taxon>
        <taxon>Bacillati</taxon>
        <taxon>Actinomycetota</taxon>
        <taxon>Actinomycetes</taxon>
        <taxon>Mycobacteriales</taxon>
        <taxon>Nocardiaceae</taxon>
        <taxon>Nocardia</taxon>
    </lineage>
</organism>
<protein>
    <submittedName>
        <fullName evidence="4">DUF4190 domain-containing protein</fullName>
    </submittedName>
</protein>
<evidence type="ECO:0000313" key="5">
    <source>
        <dbReference type="Proteomes" id="UP000602198"/>
    </source>
</evidence>
<feature type="domain" description="DUF4190" evidence="3">
    <location>
        <begin position="50"/>
        <end position="116"/>
    </location>
</feature>
<proteinExistence type="predicted"/>
<keyword evidence="2" id="KW-1133">Transmembrane helix</keyword>